<organism evidence="2 3">
    <name type="scientific">Weissella halotolerans DSM 20190</name>
    <dbReference type="NCBI Taxonomy" id="1123500"/>
    <lineage>
        <taxon>Bacteria</taxon>
        <taxon>Bacillati</taxon>
        <taxon>Bacillota</taxon>
        <taxon>Bacilli</taxon>
        <taxon>Lactobacillales</taxon>
        <taxon>Lactobacillaceae</taxon>
        <taxon>Weissella</taxon>
    </lineage>
</organism>
<dbReference type="PANTHER" id="PTHR33164:SF43">
    <property type="entry name" value="HTH-TYPE TRANSCRIPTIONAL REPRESSOR YETL"/>
    <property type="match status" value="1"/>
</dbReference>
<sequence length="139" mass="15901">MKSILEALWDTEKTYKHQMIKLTKAAGITIAEWHLLQHLVAGFDTQDKLASEMGLDNSTLSRQLKALTKKELVSMVAVGYDRRQLIYELTPAGQAALQKVDQAHQEFSELAFQVWSPEEKSMMQILLNRLDKSLRRSLD</sequence>
<dbReference type="InterPro" id="IPR039422">
    <property type="entry name" value="MarR/SlyA-like"/>
</dbReference>
<evidence type="ECO:0000313" key="3">
    <source>
        <dbReference type="Proteomes" id="UP000051296"/>
    </source>
</evidence>
<dbReference type="STRING" id="1123500.GCA_000420365_00050"/>
<reference evidence="2 3" key="1">
    <citation type="journal article" date="2015" name="Genome Announc.">
        <title>Expanding the biotechnology potential of lactobacilli through comparative genomics of 213 strains and associated genera.</title>
        <authorList>
            <person name="Sun Z."/>
            <person name="Harris H.M."/>
            <person name="McCann A."/>
            <person name="Guo C."/>
            <person name="Argimon S."/>
            <person name="Zhang W."/>
            <person name="Yang X."/>
            <person name="Jeffery I.B."/>
            <person name="Cooney J.C."/>
            <person name="Kagawa T.F."/>
            <person name="Liu W."/>
            <person name="Song Y."/>
            <person name="Salvetti E."/>
            <person name="Wrobel A."/>
            <person name="Rasinkangas P."/>
            <person name="Parkhill J."/>
            <person name="Rea M.C."/>
            <person name="O'Sullivan O."/>
            <person name="Ritari J."/>
            <person name="Douillard F.P."/>
            <person name="Paul Ross R."/>
            <person name="Yang R."/>
            <person name="Briner A.E."/>
            <person name="Felis G.E."/>
            <person name="de Vos W.M."/>
            <person name="Barrangou R."/>
            <person name="Klaenhammer T.R."/>
            <person name="Caufield P.W."/>
            <person name="Cui Y."/>
            <person name="Zhang H."/>
            <person name="O'Toole P.W."/>
        </authorList>
    </citation>
    <scope>NUCLEOTIDE SEQUENCE [LARGE SCALE GENOMIC DNA]</scope>
    <source>
        <strain evidence="2 3">DSM 20190</strain>
    </source>
</reference>
<dbReference type="InterPro" id="IPR000835">
    <property type="entry name" value="HTH_MarR-typ"/>
</dbReference>
<evidence type="ECO:0000313" key="2">
    <source>
        <dbReference type="EMBL" id="KRN33646.1"/>
    </source>
</evidence>
<keyword evidence="3" id="KW-1185">Reference proteome</keyword>
<dbReference type="PATRIC" id="fig|1123500.6.peg.455"/>
<dbReference type="OrthoDB" id="2328486at2"/>
<dbReference type="Gene3D" id="1.10.10.10">
    <property type="entry name" value="Winged helix-like DNA-binding domain superfamily/Winged helix DNA-binding domain"/>
    <property type="match status" value="1"/>
</dbReference>
<dbReference type="AlphaFoldDB" id="A0A0R2G090"/>
<dbReference type="InterPro" id="IPR036390">
    <property type="entry name" value="WH_DNA-bd_sf"/>
</dbReference>
<dbReference type="FunCoup" id="A0A0R2G090">
    <property type="interactions" value="8"/>
</dbReference>
<dbReference type="PROSITE" id="PS50995">
    <property type="entry name" value="HTH_MARR_2"/>
    <property type="match status" value="1"/>
</dbReference>
<evidence type="ECO:0000259" key="1">
    <source>
        <dbReference type="PROSITE" id="PS50995"/>
    </source>
</evidence>
<accession>A0A0R2G090</accession>
<proteinExistence type="predicted"/>
<dbReference type="InParanoid" id="A0A0R2G090"/>
<name>A0A0R2G090_9LACO</name>
<comment type="caution">
    <text evidence="2">The sequence shown here is derived from an EMBL/GenBank/DDBJ whole genome shotgun (WGS) entry which is preliminary data.</text>
</comment>
<dbReference type="PRINTS" id="PR00598">
    <property type="entry name" value="HTHMARR"/>
</dbReference>
<dbReference type="GO" id="GO:0006950">
    <property type="term" value="P:response to stress"/>
    <property type="evidence" value="ECO:0007669"/>
    <property type="project" value="TreeGrafter"/>
</dbReference>
<gene>
    <name evidence="2" type="ORF">IV68_GL000454</name>
</gene>
<dbReference type="Proteomes" id="UP000051296">
    <property type="component" value="Unassembled WGS sequence"/>
</dbReference>
<dbReference type="EMBL" id="JQAX01000001">
    <property type="protein sequence ID" value="KRN33646.1"/>
    <property type="molecule type" value="Genomic_DNA"/>
</dbReference>
<dbReference type="RefSeq" id="WP_022790853.1">
    <property type="nucleotide sequence ID" value="NZ_ATUU01000001.1"/>
</dbReference>
<dbReference type="GO" id="GO:0003700">
    <property type="term" value="F:DNA-binding transcription factor activity"/>
    <property type="evidence" value="ECO:0007669"/>
    <property type="project" value="InterPro"/>
</dbReference>
<dbReference type="eggNOG" id="COG1846">
    <property type="taxonomic scope" value="Bacteria"/>
</dbReference>
<protein>
    <submittedName>
        <fullName evidence="2">Transcriptional regulator</fullName>
    </submittedName>
</protein>
<dbReference type="InterPro" id="IPR036388">
    <property type="entry name" value="WH-like_DNA-bd_sf"/>
</dbReference>
<feature type="domain" description="HTH marR-type" evidence="1">
    <location>
        <begin position="1"/>
        <end position="132"/>
    </location>
</feature>
<dbReference type="SUPFAM" id="SSF46785">
    <property type="entry name" value="Winged helix' DNA-binding domain"/>
    <property type="match status" value="1"/>
</dbReference>
<dbReference type="SMART" id="SM00347">
    <property type="entry name" value="HTH_MARR"/>
    <property type="match status" value="1"/>
</dbReference>
<dbReference type="Pfam" id="PF12802">
    <property type="entry name" value="MarR_2"/>
    <property type="match status" value="1"/>
</dbReference>
<dbReference type="PANTHER" id="PTHR33164">
    <property type="entry name" value="TRANSCRIPTIONAL REGULATOR, MARR FAMILY"/>
    <property type="match status" value="1"/>
</dbReference>